<reference evidence="1" key="1">
    <citation type="submission" date="2022-12" db="EMBL/GenBank/DDBJ databases">
        <authorList>
            <person name="Webb A."/>
        </authorList>
    </citation>
    <scope>NUCLEOTIDE SEQUENCE</scope>
    <source>
        <strain evidence="1">Hp1</strain>
    </source>
</reference>
<proteinExistence type="predicted"/>
<comment type="caution">
    <text evidence="1">The sequence shown here is derived from an EMBL/GenBank/DDBJ whole genome shotgun (WGS) entry which is preliminary data.</text>
</comment>
<sequence length="148" mass="16712">MAAKAARKAKADAIKVTKLAIANVANFEHEADPTIKVMLQGLDKNLERQIAKLANGERGLDVFIGSKEYDEFVAAVRYCNGLQTTSKQFFIRPVLILMRRFGIKEVEEGIEKIKKSPEPRKRDLGRTLESQLITEKEIIKAKKIKETI</sequence>
<organism evidence="1 2">
    <name type="scientific">Hyaloperonospora brassicae</name>
    <name type="common">Brassica downy mildew</name>
    <name type="synonym">Peronospora brassicae</name>
    <dbReference type="NCBI Taxonomy" id="162125"/>
    <lineage>
        <taxon>Eukaryota</taxon>
        <taxon>Sar</taxon>
        <taxon>Stramenopiles</taxon>
        <taxon>Oomycota</taxon>
        <taxon>Peronosporomycetes</taxon>
        <taxon>Peronosporales</taxon>
        <taxon>Peronosporaceae</taxon>
        <taxon>Hyaloperonospora</taxon>
    </lineage>
</organism>
<evidence type="ECO:0000313" key="2">
    <source>
        <dbReference type="Proteomes" id="UP001162031"/>
    </source>
</evidence>
<gene>
    <name evidence="1" type="ORF">HBR001_LOCUS2708</name>
</gene>
<evidence type="ECO:0000313" key="1">
    <source>
        <dbReference type="EMBL" id="CAI5721790.1"/>
    </source>
</evidence>
<name>A0AAV0TIW1_HYABA</name>
<dbReference type="AlphaFoldDB" id="A0AAV0TIW1"/>
<protein>
    <submittedName>
        <fullName evidence="1">Uncharacterized protein</fullName>
    </submittedName>
</protein>
<keyword evidence="2" id="KW-1185">Reference proteome</keyword>
<dbReference type="Proteomes" id="UP001162031">
    <property type="component" value="Unassembled WGS sequence"/>
</dbReference>
<accession>A0AAV0TIW1</accession>
<dbReference type="EMBL" id="CANTFL010000389">
    <property type="protein sequence ID" value="CAI5721790.1"/>
    <property type="molecule type" value="Genomic_DNA"/>
</dbReference>